<dbReference type="PANTHER" id="PTHR36834:SF1">
    <property type="entry name" value="INTEGRAL MEMBRANE PROTEIN"/>
    <property type="match status" value="1"/>
</dbReference>
<name>A0A7G9W4A8_ALKCA</name>
<dbReference type="EMBL" id="CP058559">
    <property type="protein sequence ID" value="QNO13520.1"/>
    <property type="molecule type" value="Genomic_DNA"/>
</dbReference>
<feature type="domain" description="VanZ-like" evidence="2">
    <location>
        <begin position="38"/>
        <end position="169"/>
    </location>
</feature>
<feature type="transmembrane region" description="Helical" evidence="1">
    <location>
        <begin position="6"/>
        <end position="23"/>
    </location>
</feature>
<keyword evidence="1" id="KW-0472">Membrane</keyword>
<dbReference type="Pfam" id="PF04892">
    <property type="entry name" value="VanZ"/>
    <property type="match status" value="1"/>
</dbReference>
<organism evidence="3 4">
    <name type="scientific">Alkalicella caledoniensis</name>
    <dbReference type="NCBI Taxonomy" id="2731377"/>
    <lineage>
        <taxon>Bacteria</taxon>
        <taxon>Bacillati</taxon>
        <taxon>Bacillota</taxon>
        <taxon>Clostridia</taxon>
        <taxon>Eubacteriales</taxon>
        <taxon>Proteinivoracaceae</taxon>
        <taxon>Alkalicella</taxon>
    </lineage>
</organism>
<reference evidence="3 4" key="1">
    <citation type="submission" date="2020-07" db="EMBL/GenBank/DDBJ databases">
        <title>Alkalicella. sp. LB2 genome.</title>
        <authorList>
            <person name="Postec A."/>
            <person name="Quemeneur M."/>
        </authorList>
    </citation>
    <scope>NUCLEOTIDE SEQUENCE [LARGE SCALE GENOMIC DNA]</scope>
    <source>
        <strain evidence="3 4">LB2</strain>
    </source>
</reference>
<feature type="transmembrane region" description="Helical" evidence="1">
    <location>
        <begin position="122"/>
        <end position="142"/>
    </location>
</feature>
<gene>
    <name evidence="3" type="ORF">HYG86_01425</name>
</gene>
<feature type="transmembrane region" description="Helical" evidence="1">
    <location>
        <begin position="92"/>
        <end position="110"/>
    </location>
</feature>
<evidence type="ECO:0000259" key="2">
    <source>
        <dbReference type="Pfam" id="PF04892"/>
    </source>
</evidence>
<evidence type="ECO:0000313" key="3">
    <source>
        <dbReference type="EMBL" id="QNO13520.1"/>
    </source>
</evidence>
<dbReference type="InterPro" id="IPR053150">
    <property type="entry name" value="Teicoplanin_resist-assoc"/>
</dbReference>
<feature type="transmembrane region" description="Helical" evidence="1">
    <location>
        <begin position="35"/>
        <end position="55"/>
    </location>
</feature>
<protein>
    <submittedName>
        <fullName evidence="3">VanZ family protein</fullName>
    </submittedName>
</protein>
<dbReference type="KEGG" id="acae:HYG86_01425"/>
<keyword evidence="1" id="KW-0812">Transmembrane</keyword>
<dbReference type="PANTHER" id="PTHR36834">
    <property type="entry name" value="MEMBRANE PROTEIN-RELATED"/>
    <property type="match status" value="1"/>
</dbReference>
<keyword evidence="4" id="KW-1185">Reference proteome</keyword>
<dbReference type="InterPro" id="IPR006976">
    <property type="entry name" value="VanZ-like"/>
</dbReference>
<evidence type="ECO:0000256" key="1">
    <source>
        <dbReference type="SAM" id="Phobius"/>
    </source>
</evidence>
<accession>A0A7G9W4A8</accession>
<dbReference type="AlphaFoldDB" id="A0A7G9W4A8"/>
<keyword evidence="1" id="KW-1133">Transmembrane helix</keyword>
<sequence length="183" mass="20801">MLDISFLVLISIPIYLTVLLVGIKKKYSLQKQLLIFGFFAYLVAVVAVTLFPFPVQRNLIEHRREINYISNNFIPFKTILETINQGYGIRRALGGNLVLLMPLSIFLPLLSNKYMNISKITLIALTTSIGIELAQFTFSLFLGFNYRMTNIDDVILNTIGALISFIIFMPIAKYLKKTVQLSI</sequence>
<dbReference type="Proteomes" id="UP000516160">
    <property type="component" value="Chromosome"/>
</dbReference>
<feature type="transmembrane region" description="Helical" evidence="1">
    <location>
        <begin position="154"/>
        <end position="175"/>
    </location>
</feature>
<evidence type="ECO:0000313" key="4">
    <source>
        <dbReference type="Proteomes" id="UP000516160"/>
    </source>
</evidence>
<proteinExistence type="predicted"/>
<dbReference type="RefSeq" id="WP_213167190.1">
    <property type="nucleotide sequence ID" value="NZ_CP058559.1"/>
</dbReference>